<dbReference type="Pfam" id="PF00563">
    <property type="entry name" value="EAL"/>
    <property type="match status" value="1"/>
</dbReference>
<dbReference type="PANTHER" id="PTHR33121:SF79">
    <property type="entry name" value="CYCLIC DI-GMP PHOSPHODIESTERASE PDED-RELATED"/>
    <property type="match status" value="1"/>
</dbReference>
<dbReference type="GO" id="GO:0000160">
    <property type="term" value="P:phosphorelay signal transduction system"/>
    <property type="evidence" value="ECO:0007669"/>
    <property type="project" value="InterPro"/>
</dbReference>
<dbReference type="EMBL" id="JAEDAL010000001">
    <property type="protein sequence ID" value="MBH9551975.1"/>
    <property type="molecule type" value="Genomic_DNA"/>
</dbReference>
<dbReference type="InterPro" id="IPR001789">
    <property type="entry name" value="Sig_transdc_resp-reg_receiver"/>
</dbReference>
<dbReference type="Gene3D" id="3.40.50.2300">
    <property type="match status" value="1"/>
</dbReference>
<reference evidence="4" key="1">
    <citation type="submission" date="2020-12" db="EMBL/GenBank/DDBJ databases">
        <title>The genome sequence of Inhella sp. 4Y17.</title>
        <authorList>
            <person name="Liu Y."/>
        </authorList>
    </citation>
    <scope>NUCLEOTIDE SEQUENCE</scope>
    <source>
        <strain evidence="4">4Y10</strain>
    </source>
</reference>
<dbReference type="SUPFAM" id="SSF141868">
    <property type="entry name" value="EAL domain-like"/>
    <property type="match status" value="1"/>
</dbReference>
<dbReference type="InterPro" id="IPR001633">
    <property type="entry name" value="EAL_dom"/>
</dbReference>
<dbReference type="Gene3D" id="3.20.20.450">
    <property type="entry name" value="EAL domain"/>
    <property type="match status" value="1"/>
</dbReference>
<gene>
    <name evidence="4" type="ORF">I7X43_03840</name>
</gene>
<feature type="domain" description="Response regulatory" evidence="2">
    <location>
        <begin position="7"/>
        <end position="127"/>
    </location>
</feature>
<accession>A0A931ND85</accession>
<dbReference type="SMART" id="SM00052">
    <property type="entry name" value="EAL"/>
    <property type="match status" value="1"/>
</dbReference>
<dbReference type="RefSeq" id="WP_198099560.1">
    <property type="nucleotide sequence ID" value="NZ_JAEDAL010000001.1"/>
</dbReference>
<protein>
    <submittedName>
        <fullName evidence="4">EAL domain-containing protein</fullName>
    </submittedName>
</protein>
<keyword evidence="5" id="KW-1185">Reference proteome</keyword>
<dbReference type="PANTHER" id="PTHR33121">
    <property type="entry name" value="CYCLIC DI-GMP PHOSPHODIESTERASE PDEF"/>
    <property type="match status" value="1"/>
</dbReference>
<dbReference type="InterPro" id="IPR050706">
    <property type="entry name" value="Cyclic-di-GMP_PDE-like"/>
</dbReference>
<dbReference type="Pfam" id="PF00072">
    <property type="entry name" value="Response_reg"/>
    <property type="match status" value="1"/>
</dbReference>
<feature type="modified residue" description="4-aspartylphosphate" evidence="1">
    <location>
        <position position="57"/>
    </location>
</feature>
<comment type="caution">
    <text evidence="4">The sequence shown here is derived from an EMBL/GenBank/DDBJ whole genome shotgun (WGS) entry which is preliminary data.</text>
</comment>
<dbReference type="Proteomes" id="UP000620139">
    <property type="component" value="Unassembled WGS sequence"/>
</dbReference>
<dbReference type="PROSITE" id="PS50883">
    <property type="entry name" value="EAL"/>
    <property type="match status" value="1"/>
</dbReference>
<evidence type="ECO:0000259" key="3">
    <source>
        <dbReference type="PROSITE" id="PS50883"/>
    </source>
</evidence>
<name>A0A931ND85_9BURK</name>
<dbReference type="SUPFAM" id="SSF52172">
    <property type="entry name" value="CheY-like"/>
    <property type="match status" value="2"/>
</dbReference>
<dbReference type="InterPro" id="IPR011006">
    <property type="entry name" value="CheY-like_superfamily"/>
</dbReference>
<sequence>MSLEQRVVLALDDDPLYLDILVEQLQAIGVGSVLPHTRAVSALHDLTQQHVDVVISDLDMPETDGPRFLHQLADLRLPIQVLLISGTRPDLLASVVEFGRSLGLHMAGSLPKPAELDPLEAILLQCDATKPRPAQTLRQAVDNHTDLDKSALERALQDGSIRPWYQPKLDANGLQVIGVEALARWLPHEGPAISPARFVPAMEAAGLSWNLFTCMLTHVLRDLAAWKLAGWPMRAAVNLSMDCTDRLDLPEEVFSRSRAAGVALEDLTIEVTESRLMANRSAALETLNRLALMRVKLSIDDFGTGYSSLSQLADLPFSELKIDGSFVKRLGTDQKIDRIVQATASFGAGLGMDLVAEGVEEHSQLRALRRLGVDQIQGYLFARPMPEPEFRHWLSRWRPGHMSGSLNKSPPQVLAVGPGESILRGWLDTLARHLPHLQGQWATTEPEAIRLMALASPDLLMVDARDHPEQAWSLAERLRQRCPATRLVIVTPALDEVQIARANEADATLASHPMGDVQVEHWVHRVLEGLHLAQR</sequence>
<evidence type="ECO:0000313" key="4">
    <source>
        <dbReference type="EMBL" id="MBH9551975.1"/>
    </source>
</evidence>
<proteinExistence type="predicted"/>
<dbReference type="CDD" id="cd01948">
    <property type="entry name" value="EAL"/>
    <property type="match status" value="1"/>
</dbReference>
<feature type="domain" description="EAL" evidence="3">
    <location>
        <begin position="145"/>
        <end position="398"/>
    </location>
</feature>
<dbReference type="InterPro" id="IPR035919">
    <property type="entry name" value="EAL_sf"/>
</dbReference>
<dbReference type="SMART" id="SM00448">
    <property type="entry name" value="REC"/>
    <property type="match status" value="1"/>
</dbReference>
<evidence type="ECO:0000256" key="1">
    <source>
        <dbReference type="PROSITE-ProRule" id="PRU00169"/>
    </source>
</evidence>
<dbReference type="PROSITE" id="PS50110">
    <property type="entry name" value="RESPONSE_REGULATORY"/>
    <property type="match status" value="1"/>
</dbReference>
<organism evidence="4 5">
    <name type="scientific">Inhella gelatinilytica</name>
    <dbReference type="NCBI Taxonomy" id="2795030"/>
    <lineage>
        <taxon>Bacteria</taxon>
        <taxon>Pseudomonadati</taxon>
        <taxon>Pseudomonadota</taxon>
        <taxon>Betaproteobacteria</taxon>
        <taxon>Burkholderiales</taxon>
        <taxon>Sphaerotilaceae</taxon>
        <taxon>Inhella</taxon>
    </lineage>
</organism>
<dbReference type="GO" id="GO:0071111">
    <property type="term" value="F:cyclic-guanylate-specific phosphodiesterase activity"/>
    <property type="evidence" value="ECO:0007669"/>
    <property type="project" value="InterPro"/>
</dbReference>
<evidence type="ECO:0000259" key="2">
    <source>
        <dbReference type="PROSITE" id="PS50110"/>
    </source>
</evidence>
<evidence type="ECO:0000313" key="5">
    <source>
        <dbReference type="Proteomes" id="UP000620139"/>
    </source>
</evidence>
<keyword evidence="1" id="KW-0597">Phosphoprotein</keyword>
<dbReference type="AlphaFoldDB" id="A0A931ND85"/>